<reference evidence="3" key="1">
    <citation type="submission" date="2020-07" db="EMBL/GenBank/DDBJ databases">
        <title>Multicomponent nature underlies the extraordinary mechanical properties of spider dragline silk.</title>
        <authorList>
            <person name="Kono N."/>
            <person name="Nakamura H."/>
            <person name="Mori M."/>
            <person name="Yoshida Y."/>
            <person name="Ohtoshi R."/>
            <person name="Malay A.D."/>
            <person name="Moran D.A.P."/>
            <person name="Tomita M."/>
            <person name="Numata K."/>
            <person name="Arakawa K."/>
        </authorList>
    </citation>
    <scope>NUCLEOTIDE SEQUENCE</scope>
</reference>
<keyword evidence="2" id="KW-1133">Transmembrane helix</keyword>
<dbReference type="Proteomes" id="UP000887116">
    <property type="component" value="Unassembled WGS sequence"/>
</dbReference>
<keyword evidence="4" id="KW-1185">Reference proteome</keyword>
<feature type="region of interest" description="Disordered" evidence="1">
    <location>
        <begin position="1"/>
        <end position="40"/>
    </location>
</feature>
<name>A0A8X6FZF2_TRICU</name>
<feature type="compositionally biased region" description="Basic and acidic residues" evidence="1">
    <location>
        <begin position="28"/>
        <end position="40"/>
    </location>
</feature>
<organism evidence="3 4">
    <name type="scientific">Trichonephila clavata</name>
    <name type="common">Joro spider</name>
    <name type="synonym">Nephila clavata</name>
    <dbReference type="NCBI Taxonomy" id="2740835"/>
    <lineage>
        <taxon>Eukaryota</taxon>
        <taxon>Metazoa</taxon>
        <taxon>Ecdysozoa</taxon>
        <taxon>Arthropoda</taxon>
        <taxon>Chelicerata</taxon>
        <taxon>Arachnida</taxon>
        <taxon>Araneae</taxon>
        <taxon>Araneomorphae</taxon>
        <taxon>Entelegynae</taxon>
        <taxon>Araneoidea</taxon>
        <taxon>Nephilidae</taxon>
        <taxon>Trichonephila</taxon>
    </lineage>
</organism>
<feature type="compositionally biased region" description="Acidic residues" evidence="1">
    <location>
        <begin position="12"/>
        <end position="27"/>
    </location>
</feature>
<dbReference type="AlphaFoldDB" id="A0A8X6FZF2"/>
<comment type="caution">
    <text evidence="3">The sequence shown here is derived from an EMBL/GenBank/DDBJ whole genome shotgun (WGS) entry which is preliminary data.</text>
</comment>
<evidence type="ECO:0000256" key="2">
    <source>
        <dbReference type="SAM" id="Phobius"/>
    </source>
</evidence>
<feature type="transmembrane region" description="Helical" evidence="2">
    <location>
        <begin position="148"/>
        <end position="176"/>
    </location>
</feature>
<sequence>MQESSNEFTPDNLEEDNKDDSWEDLAGEIEKEVDYDSPKDSVVEYCPAEDKSGLQRLPSFEVLNECPFQTNPDFLKVKESVFTQQQTTFAIGNMASNGCPLIGLTRKVHKEKKWLADENGQCEKDSIVEFKKLKSKNHKQRKSKRSNLIMSASGLVLALFATNIFTFVLGFSLGWWTRDSVPTLAVYEFHLDPALL</sequence>
<evidence type="ECO:0000256" key="1">
    <source>
        <dbReference type="SAM" id="MobiDB-lite"/>
    </source>
</evidence>
<dbReference type="EMBL" id="BMAO01013964">
    <property type="protein sequence ID" value="GFQ92022.1"/>
    <property type="molecule type" value="Genomic_DNA"/>
</dbReference>
<evidence type="ECO:0000313" key="4">
    <source>
        <dbReference type="Proteomes" id="UP000887116"/>
    </source>
</evidence>
<gene>
    <name evidence="3" type="primary">AVEN_65669_1</name>
    <name evidence="3" type="ORF">TNCT_343321</name>
</gene>
<proteinExistence type="predicted"/>
<accession>A0A8X6FZF2</accession>
<evidence type="ECO:0000313" key="3">
    <source>
        <dbReference type="EMBL" id="GFQ92022.1"/>
    </source>
</evidence>
<keyword evidence="2" id="KW-0472">Membrane</keyword>
<keyword evidence="2" id="KW-0812">Transmembrane</keyword>
<protein>
    <submittedName>
        <fullName evidence="3">Uncharacterized protein</fullName>
    </submittedName>
</protein>
<dbReference type="OrthoDB" id="6411391at2759"/>